<evidence type="ECO:0000313" key="9">
    <source>
        <dbReference type="EMBL" id="SHM58300.1"/>
    </source>
</evidence>
<evidence type="ECO:0000259" key="7">
    <source>
        <dbReference type="Pfam" id="PF07980"/>
    </source>
</evidence>
<dbReference type="InterPro" id="IPR011990">
    <property type="entry name" value="TPR-like_helical_dom_sf"/>
</dbReference>
<feature type="chain" id="PRO_5013065379" evidence="6">
    <location>
        <begin position="28"/>
        <end position="535"/>
    </location>
</feature>
<sequence>MKNLTIQSIKVKSFFSLCLVAAWFVPAGCNPDLVGEPPMGRTEETFFGSATEFRTKLVSVYASLYDHYHFAANGWNGWITGIYLLPGDDLTENLAARTSLELFDGSLNPNNNQMSFSYQSCYKTVARANVILDKVRTVDISAMDNPEEIAMMEGEALFLRAYAYFTLFNVFGGVPIITQRIQLESETNTPRSTPNEVLSQVIEDARAAIPFLPESWPENYAGRVTKNSARGLLAKALVFRADYNSNDPADLQDALTVFDGITAALTTDFIDNFSAYTENNRESLFEIQAAQASALNNLNLHNDGAWRGVENLSVYRGYMMESGGRGDFNDASSTKFLVTEKLRNAFGSDPRLSVFSDPDDGFDGRIFQKYNKPDGVNHLTPPHGGSANNERVLRYADLKLIAAEAALKSGDVPAAINHINDIRSRARNWAAESGYGDGTVPADYPTGESSVPTVMQWIMNERFVELAGEGQRWWDLKRWHASGDMNLTGWDGSDANFSTALASPVQFDVNKHLVFPLPQAEIERNSAISENNPGY</sequence>
<dbReference type="Proteomes" id="UP000184513">
    <property type="component" value="Unassembled WGS sequence"/>
</dbReference>
<feature type="domain" description="SusD-like N-terminal" evidence="8">
    <location>
        <begin position="105"/>
        <end position="235"/>
    </location>
</feature>
<dbReference type="CDD" id="cd08977">
    <property type="entry name" value="SusD"/>
    <property type="match status" value="1"/>
</dbReference>
<evidence type="ECO:0000313" key="10">
    <source>
        <dbReference type="Proteomes" id="UP000184513"/>
    </source>
</evidence>
<comment type="subcellular location">
    <subcellularLocation>
        <location evidence="1">Cell outer membrane</location>
    </subcellularLocation>
</comment>
<keyword evidence="5" id="KW-0998">Cell outer membrane</keyword>
<accession>A0A1M7JZ12</accession>
<evidence type="ECO:0000256" key="6">
    <source>
        <dbReference type="SAM" id="SignalP"/>
    </source>
</evidence>
<evidence type="ECO:0000259" key="8">
    <source>
        <dbReference type="Pfam" id="PF14322"/>
    </source>
</evidence>
<keyword evidence="10" id="KW-1185">Reference proteome</keyword>
<keyword evidence="3 6" id="KW-0732">Signal</keyword>
<dbReference type="Pfam" id="PF07980">
    <property type="entry name" value="SusD_RagB"/>
    <property type="match status" value="1"/>
</dbReference>
<organism evidence="9 10">
    <name type="scientific">Cyclobacterium lianum</name>
    <dbReference type="NCBI Taxonomy" id="388280"/>
    <lineage>
        <taxon>Bacteria</taxon>
        <taxon>Pseudomonadati</taxon>
        <taxon>Bacteroidota</taxon>
        <taxon>Cytophagia</taxon>
        <taxon>Cytophagales</taxon>
        <taxon>Cyclobacteriaceae</taxon>
        <taxon>Cyclobacterium</taxon>
    </lineage>
</organism>
<comment type="similarity">
    <text evidence="2">Belongs to the SusD family.</text>
</comment>
<dbReference type="EMBL" id="FRCY01000002">
    <property type="protein sequence ID" value="SHM58300.1"/>
    <property type="molecule type" value="Genomic_DNA"/>
</dbReference>
<reference evidence="9 10" key="1">
    <citation type="submission" date="2016-11" db="EMBL/GenBank/DDBJ databases">
        <authorList>
            <person name="Jaros S."/>
            <person name="Januszkiewicz K."/>
            <person name="Wedrychowicz H."/>
        </authorList>
    </citation>
    <scope>NUCLEOTIDE SEQUENCE [LARGE SCALE GENOMIC DNA]</scope>
    <source>
        <strain evidence="9 10">CGMCC 1.6102</strain>
    </source>
</reference>
<evidence type="ECO:0000256" key="2">
    <source>
        <dbReference type="ARBA" id="ARBA00006275"/>
    </source>
</evidence>
<name>A0A1M7JZ12_9BACT</name>
<dbReference type="SUPFAM" id="SSF48452">
    <property type="entry name" value="TPR-like"/>
    <property type="match status" value="1"/>
</dbReference>
<protein>
    <submittedName>
        <fullName evidence="9">SusD family protein</fullName>
    </submittedName>
</protein>
<dbReference type="InterPro" id="IPR033985">
    <property type="entry name" value="SusD-like_N"/>
</dbReference>
<dbReference type="Gene3D" id="1.25.40.390">
    <property type="match status" value="1"/>
</dbReference>
<keyword evidence="4" id="KW-0472">Membrane</keyword>
<evidence type="ECO:0000256" key="1">
    <source>
        <dbReference type="ARBA" id="ARBA00004442"/>
    </source>
</evidence>
<gene>
    <name evidence="9" type="ORF">SAMN04488057_102222</name>
</gene>
<evidence type="ECO:0000256" key="3">
    <source>
        <dbReference type="ARBA" id="ARBA00022729"/>
    </source>
</evidence>
<dbReference type="AlphaFoldDB" id="A0A1M7JZ12"/>
<evidence type="ECO:0000256" key="5">
    <source>
        <dbReference type="ARBA" id="ARBA00023237"/>
    </source>
</evidence>
<feature type="domain" description="RagB/SusD" evidence="7">
    <location>
        <begin position="367"/>
        <end position="535"/>
    </location>
</feature>
<dbReference type="InterPro" id="IPR012944">
    <property type="entry name" value="SusD_RagB_dom"/>
</dbReference>
<dbReference type="STRING" id="388280.SAMN04488057_102222"/>
<evidence type="ECO:0000256" key="4">
    <source>
        <dbReference type="ARBA" id="ARBA00023136"/>
    </source>
</evidence>
<dbReference type="Pfam" id="PF14322">
    <property type="entry name" value="SusD-like_3"/>
    <property type="match status" value="1"/>
</dbReference>
<feature type="signal peptide" evidence="6">
    <location>
        <begin position="1"/>
        <end position="27"/>
    </location>
</feature>
<dbReference type="RefSeq" id="WP_178371430.1">
    <property type="nucleotide sequence ID" value="NZ_FRCY01000002.1"/>
</dbReference>
<dbReference type="GO" id="GO:0009279">
    <property type="term" value="C:cell outer membrane"/>
    <property type="evidence" value="ECO:0007669"/>
    <property type="project" value="UniProtKB-SubCell"/>
</dbReference>
<proteinExistence type="inferred from homology"/>